<name>A0AAE0Y0L4_9GAST</name>
<protein>
    <submittedName>
        <fullName evidence="1">Uncharacterized protein</fullName>
    </submittedName>
</protein>
<organism evidence="1 2">
    <name type="scientific">Elysia crispata</name>
    <name type="common">lettuce slug</name>
    <dbReference type="NCBI Taxonomy" id="231223"/>
    <lineage>
        <taxon>Eukaryota</taxon>
        <taxon>Metazoa</taxon>
        <taxon>Spiralia</taxon>
        <taxon>Lophotrochozoa</taxon>
        <taxon>Mollusca</taxon>
        <taxon>Gastropoda</taxon>
        <taxon>Heterobranchia</taxon>
        <taxon>Euthyneura</taxon>
        <taxon>Panpulmonata</taxon>
        <taxon>Sacoglossa</taxon>
        <taxon>Placobranchoidea</taxon>
        <taxon>Plakobranchidae</taxon>
        <taxon>Elysia</taxon>
    </lineage>
</organism>
<comment type="caution">
    <text evidence="1">The sequence shown here is derived from an EMBL/GenBank/DDBJ whole genome shotgun (WGS) entry which is preliminary data.</text>
</comment>
<keyword evidence="2" id="KW-1185">Reference proteome</keyword>
<dbReference type="EMBL" id="JAWDGP010007172">
    <property type="protein sequence ID" value="KAK3728806.1"/>
    <property type="molecule type" value="Genomic_DNA"/>
</dbReference>
<sequence>MFCVNPELCSLRLRLSSSSVVATGRESVVACSNDSLKHVGFGISPVYFLCCVTARQLQAVSGSASASFDKTGGCSSHTNSLHDDRENPKIIASSSDPPQPHFLLLLPISNIHARGIKIKSLARCRLDPSRTEMEHVPAAIIY</sequence>
<gene>
    <name evidence="1" type="ORF">RRG08_013528</name>
</gene>
<evidence type="ECO:0000313" key="1">
    <source>
        <dbReference type="EMBL" id="KAK3728806.1"/>
    </source>
</evidence>
<proteinExistence type="predicted"/>
<dbReference type="AlphaFoldDB" id="A0AAE0Y0L4"/>
<reference evidence="1" key="1">
    <citation type="journal article" date="2023" name="G3 (Bethesda)">
        <title>A reference genome for the long-term kleptoplast-retaining sea slug Elysia crispata morphotype clarki.</title>
        <authorList>
            <person name="Eastman K.E."/>
            <person name="Pendleton A.L."/>
            <person name="Shaikh M.A."/>
            <person name="Suttiyut T."/>
            <person name="Ogas R."/>
            <person name="Tomko P."/>
            <person name="Gavelis G."/>
            <person name="Widhalm J.R."/>
            <person name="Wisecaver J.H."/>
        </authorList>
    </citation>
    <scope>NUCLEOTIDE SEQUENCE</scope>
    <source>
        <strain evidence="1">ECLA1</strain>
    </source>
</reference>
<dbReference type="Proteomes" id="UP001283361">
    <property type="component" value="Unassembled WGS sequence"/>
</dbReference>
<evidence type="ECO:0000313" key="2">
    <source>
        <dbReference type="Proteomes" id="UP001283361"/>
    </source>
</evidence>
<accession>A0AAE0Y0L4</accession>